<dbReference type="EMBL" id="VDHJ01000011">
    <property type="protein sequence ID" value="TNL96120.1"/>
    <property type="molecule type" value="Genomic_DNA"/>
</dbReference>
<name>A0A5C4U247_9CORY</name>
<reference evidence="2 3" key="1">
    <citation type="submission" date="2019-06" db="EMBL/GenBank/DDBJ databases">
        <authorList>
            <person name="Li J."/>
        </authorList>
    </citation>
    <scope>NUCLEOTIDE SEQUENCE [LARGE SCALE GENOMIC DNA]</scope>
    <source>
        <strain evidence="2 3">LMG 28165</strain>
    </source>
</reference>
<comment type="caution">
    <text evidence="2">The sequence shown here is derived from an EMBL/GenBank/DDBJ whole genome shotgun (WGS) entry which is preliminary data.</text>
</comment>
<dbReference type="SUPFAM" id="SSF53474">
    <property type="entry name" value="alpha/beta-Hydrolases"/>
    <property type="match status" value="1"/>
</dbReference>
<feature type="domain" description="Phospholipase/carboxylesterase/thioesterase" evidence="1">
    <location>
        <begin position="92"/>
        <end position="161"/>
    </location>
</feature>
<evidence type="ECO:0000313" key="2">
    <source>
        <dbReference type="EMBL" id="TNL96120.1"/>
    </source>
</evidence>
<dbReference type="Gene3D" id="3.40.50.1820">
    <property type="entry name" value="alpha/beta hydrolase"/>
    <property type="match status" value="1"/>
</dbReference>
<organism evidence="2 3">
    <name type="scientific">Corynebacterium tapiri</name>
    <dbReference type="NCBI Taxonomy" id="1448266"/>
    <lineage>
        <taxon>Bacteria</taxon>
        <taxon>Bacillati</taxon>
        <taxon>Actinomycetota</taxon>
        <taxon>Actinomycetes</taxon>
        <taxon>Mycobacteriales</taxon>
        <taxon>Corynebacteriaceae</taxon>
        <taxon>Corynebacterium</taxon>
    </lineage>
</organism>
<protein>
    <recommendedName>
        <fullName evidence="1">Phospholipase/carboxylesterase/thioesterase domain-containing protein</fullName>
    </recommendedName>
</protein>
<dbReference type="InterPro" id="IPR003140">
    <property type="entry name" value="PLipase/COase/thioEstase"/>
</dbReference>
<dbReference type="Pfam" id="PF02230">
    <property type="entry name" value="Abhydrolase_2"/>
    <property type="match status" value="1"/>
</dbReference>
<proteinExistence type="predicted"/>
<evidence type="ECO:0000313" key="3">
    <source>
        <dbReference type="Proteomes" id="UP000312032"/>
    </source>
</evidence>
<dbReference type="OrthoDB" id="9767239at2"/>
<sequence>MTPTRHSIDIGGRTRTYLEVGEGDRVLLFLHGSMQSASVARRFTANTFDNLGVKVRYLDGVERHFNDARRNLPERTRELGVDDVAFVEALAGEETYACGFSNGGHMVLRVLHDTPGLLAGAATFAANLPTPDNLIDGLGTPEPTPFLTIHGTADPISPYEGGLVARGRGTVVSARETAEYFAFGATDPVREEIAPGVITETWGETQARLITVEGMGHVVPSPARTDARLGPNSDHIVAAEAVADFFGF</sequence>
<dbReference type="InterPro" id="IPR029058">
    <property type="entry name" value="AB_hydrolase_fold"/>
</dbReference>
<evidence type="ECO:0000259" key="1">
    <source>
        <dbReference type="Pfam" id="PF02230"/>
    </source>
</evidence>
<accession>A0A5C4U247</accession>
<dbReference type="Proteomes" id="UP000312032">
    <property type="component" value="Unassembled WGS sequence"/>
</dbReference>
<gene>
    <name evidence="2" type="ORF">FHE74_08575</name>
</gene>
<keyword evidence="3" id="KW-1185">Reference proteome</keyword>
<dbReference type="GO" id="GO:0016787">
    <property type="term" value="F:hydrolase activity"/>
    <property type="evidence" value="ECO:0007669"/>
    <property type="project" value="InterPro"/>
</dbReference>
<dbReference type="AlphaFoldDB" id="A0A5C4U247"/>